<evidence type="ECO:0000313" key="2">
    <source>
        <dbReference type="Proteomes" id="UP000269692"/>
    </source>
</evidence>
<dbReference type="Proteomes" id="UP000269692">
    <property type="component" value="Unassembled WGS sequence"/>
</dbReference>
<gene>
    <name evidence="1" type="ORF">D9R14_08515</name>
</gene>
<evidence type="ECO:0000313" key="1">
    <source>
        <dbReference type="EMBL" id="RLP79684.1"/>
    </source>
</evidence>
<dbReference type="EMBL" id="RCTF01000005">
    <property type="protein sequence ID" value="RLP79684.1"/>
    <property type="molecule type" value="Genomic_DNA"/>
</dbReference>
<sequence length="107" mass="11238">MTSPLQRKLKITGPTVVTANRLADGAAVWLARDGRWTERLAEAEVATTADAAHRLLDIAHADEDTAVGAYPATVALSDGGVPKPATLRERIRATGPTVAQPFQPAAL</sequence>
<organism evidence="1 2">
    <name type="scientific">Xanthobacter tagetidis</name>
    <dbReference type="NCBI Taxonomy" id="60216"/>
    <lineage>
        <taxon>Bacteria</taxon>
        <taxon>Pseudomonadati</taxon>
        <taxon>Pseudomonadota</taxon>
        <taxon>Alphaproteobacteria</taxon>
        <taxon>Hyphomicrobiales</taxon>
        <taxon>Xanthobacteraceae</taxon>
        <taxon>Xanthobacter</taxon>
    </lineage>
</organism>
<name>A0A3L7AI05_9HYPH</name>
<dbReference type="AlphaFoldDB" id="A0A3L7AI05"/>
<dbReference type="Pfam" id="PF11011">
    <property type="entry name" value="DUF2849"/>
    <property type="match status" value="1"/>
</dbReference>
<keyword evidence="2" id="KW-1185">Reference proteome</keyword>
<reference evidence="1 2" key="1">
    <citation type="submission" date="2018-10" db="EMBL/GenBank/DDBJ databases">
        <title>Xanthobacter tagetidis genome sequencing and assembly.</title>
        <authorList>
            <person name="Maclea K.S."/>
            <person name="Goen A.E."/>
            <person name="Fatima S.A."/>
        </authorList>
    </citation>
    <scope>NUCLEOTIDE SEQUENCE [LARGE SCALE GENOMIC DNA]</scope>
    <source>
        <strain evidence="1 2">ATCC 700314</strain>
    </source>
</reference>
<protein>
    <submittedName>
        <fullName evidence="1">DUF2849 domain-containing protein</fullName>
    </submittedName>
</protein>
<dbReference type="InterPro" id="IPR021270">
    <property type="entry name" value="DUF2849"/>
</dbReference>
<accession>A0A3L7AI05</accession>
<comment type="caution">
    <text evidence="1">The sequence shown here is derived from an EMBL/GenBank/DDBJ whole genome shotgun (WGS) entry which is preliminary data.</text>
</comment>
<proteinExistence type="predicted"/>
<dbReference type="OrthoDB" id="9815695at2"/>
<dbReference type="RefSeq" id="WP_121622894.1">
    <property type="nucleotide sequence ID" value="NZ_JACIIW010000001.1"/>
</dbReference>